<keyword evidence="4" id="KW-0539">Nucleus</keyword>
<dbReference type="PANTHER" id="PTHR10625:SF10">
    <property type="entry name" value="HISTONE DEACETYLASE HDAC1"/>
    <property type="match status" value="1"/>
</dbReference>
<accession>A0ABR2KW68</accession>
<sequence length="401" mass="45412">MKNKRVVYFYDEDVGNYSYTPNHPMKPHRIRMAHNLVLAYNLFPQMRVLRPKRANFYDMTRFHTDEYIKFLMAATPMNSSQEEDITNKFNINDDSPVFPGLYEFCQISAGGSICAAQQLNDGKADIAINWAGGLHHAKKSEASGFCYVADCVLGILELLERYDRVMYIDIDIHHGDGVEEAFYTTDRVLTVSFHKYGDFFPGTGSINDIGIARGRGYAVNVPLHDGMDDDSYRELFRPLLTELIDWYRPNAILLQCGADSLTGDRLGCFNLTLKGHGDCVEFIKSFGLPLLVTGGGGYTVRNVARCWAYETAILLNQKIDDELPFNEYLSYFGPDYRLHLHPSNMENMNKQSSLNEMHQKIRDRLREFPCAPNVEIGGGLSTGSLSPQNTKVIDTYVGSRK</sequence>
<evidence type="ECO:0000313" key="6">
    <source>
        <dbReference type="EMBL" id="KAK8895056.1"/>
    </source>
</evidence>
<proteinExistence type="inferred from homology"/>
<evidence type="ECO:0000313" key="7">
    <source>
        <dbReference type="Proteomes" id="UP001470230"/>
    </source>
</evidence>
<comment type="caution">
    <text evidence="6">The sequence shown here is derived from an EMBL/GenBank/DDBJ whole genome shotgun (WGS) entry which is preliminary data.</text>
</comment>
<evidence type="ECO:0000256" key="1">
    <source>
        <dbReference type="ARBA" id="ARBA00012111"/>
    </source>
</evidence>
<dbReference type="SUPFAM" id="SSF52768">
    <property type="entry name" value="Arginase/deacetylase"/>
    <property type="match status" value="1"/>
</dbReference>
<dbReference type="InterPro" id="IPR000286">
    <property type="entry name" value="HDACs"/>
</dbReference>
<dbReference type="PRINTS" id="PR01270">
    <property type="entry name" value="HDASUPER"/>
</dbReference>
<dbReference type="PANTHER" id="PTHR10625">
    <property type="entry name" value="HISTONE DEACETYLASE HDAC1-RELATED"/>
    <property type="match status" value="1"/>
</dbReference>
<keyword evidence="2 4" id="KW-0378">Hydrolase</keyword>
<dbReference type="InterPro" id="IPR023801">
    <property type="entry name" value="His_deacetylse_dom"/>
</dbReference>
<evidence type="ECO:0000256" key="4">
    <source>
        <dbReference type="PIRNR" id="PIRNR037913"/>
    </source>
</evidence>
<dbReference type="InterPro" id="IPR003084">
    <property type="entry name" value="HDAC_I/II"/>
</dbReference>
<dbReference type="Gene3D" id="3.40.800.20">
    <property type="entry name" value="Histone deacetylase domain"/>
    <property type="match status" value="1"/>
</dbReference>
<dbReference type="PRINTS" id="PR01271">
    <property type="entry name" value="HISDACETLASE"/>
</dbReference>
<organism evidence="6 7">
    <name type="scientific">Tritrichomonas musculus</name>
    <dbReference type="NCBI Taxonomy" id="1915356"/>
    <lineage>
        <taxon>Eukaryota</taxon>
        <taxon>Metamonada</taxon>
        <taxon>Parabasalia</taxon>
        <taxon>Tritrichomonadida</taxon>
        <taxon>Tritrichomonadidae</taxon>
        <taxon>Tritrichomonas</taxon>
    </lineage>
</organism>
<keyword evidence="7" id="KW-1185">Reference proteome</keyword>
<dbReference type="EMBL" id="JAPFFF010000003">
    <property type="protein sequence ID" value="KAK8895056.1"/>
    <property type="molecule type" value="Genomic_DNA"/>
</dbReference>
<evidence type="ECO:0000256" key="2">
    <source>
        <dbReference type="ARBA" id="ARBA00022801"/>
    </source>
</evidence>
<keyword evidence="3 4" id="KW-0156">Chromatin regulator</keyword>
<dbReference type="InterPro" id="IPR023696">
    <property type="entry name" value="Ureohydrolase_dom_sf"/>
</dbReference>
<dbReference type="CDD" id="cd09991">
    <property type="entry name" value="HDAC_classI"/>
    <property type="match status" value="1"/>
</dbReference>
<reference evidence="6 7" key="1">
    <citation type="submission" date="2024-04" db="EMBL/GenBank/DDBJ databases">
        <title>Tritrichomonas musculus Genome.</title>
        <authorList>
            <person name="Alves-Ferreira E."/>
            <person name="Grigg M."/>
            <person name="Lorenzi H."/>
            <person name="Galac M."/>
        </authorList>
    </citation>
    <scope>NUCLEOTIDE SEQUENCE [LARGE SCALE GENOMIC DNA]</scope>
    <source>
        <strain evidence="6 7">EAF2021</strain>
    </source>
</reference>
<dbReference type="Proteomes" id="UP001470230">
    <property type="component" value="Unassembled WGS sequence"/>
</dbReference>
<feature type="domain" description="Histone deacetylase" evidence="5">
    <location>
        <begin position="23"/>
        <end position="313"/>
    </location>
</feature>
<dbReference type="EC" id="3.5.1.98" evidence="1 4"/>
<evidence type="ECO:0000259" key="5">
    <source>
        <dbReference type="Pfam" id="PF00850"/>
    </source>
</evidence>
<keyword evidence="4" id="KW-0805">Transcription regulation</keyword>
<comment type="subcellular location">
    <subcellularLocation>
        <location evidence="4">Nucleus</location>
    </subcellularLocation>
</comment>
<comment type="similarity">
    <text evidence="4">Belongs to the histone deacetylase family. HD Type 1 subfamily.</text>
</comment>
<protein>
    <recommendedName>
        <fullName evidence="1 4">Histone deacetylase</fullName>
        <ecNumber evidence="1 4">3.5.1.98</ecNumber>
    </recommendedName>
</protein>
<evidence type="ECO:0000256" key="3">
    <source>
        <dbReference type="ARBA" id="ARBA00022853"/>
    </source>
</evidence>
<comment type="catalytic activity">
    <reaction evidence="4">
        <text>N(6)-acetyl-L-lysyl-[histone] + H2O = L-lysyl-[histone] + acetate</text>
        <dbReference type="Rhea" id="RHEA:58196"/>
        <dbReference type="Rhea" id="RHEA-COMP:9845"/>
        <dbReference type="Rhea" id="RHEA-COMP:11338"/>
        <dbReference type="ChEBI" id="CHEBI:15377"/>
        <dbReference type="ChEBI" id="CHEBI:29969"/>
        <dbReference type="ChEBI" id="CHEBI:30089"/>
        <dbReference type="ChEBI" id="CHEBI:61930"/>
        <dbReference type="EC" id="3.5.1.98"/>
    </reaction>
</comment>
<keyword evidence="4" id="KW-0804">Transcription</keyword>
<gene>
    <name evidence="6" type="ORF">M9Y10_023498</name>
</gene>
<name>A0ABR2KW68_9EUKA</name>
<dbReference type="PIRSF" id="PIRSF037913">
    <property type="entry name" value="His_deacetylse_1"/>
    <property type="match status" value="1"/>
</dbReference>
<dbReference type="InterPro" id="IPR037138">
    <property type="entry name" value="His_deacetylse_dom_sf"/>
</dbReference>
<dbReference type="Pfam" id="PF00850">
    <property type="entry name" value="Hist_deacetyl"/>
    <property type="match status" value="1"/>
</dbReference>